<evidence type="ECO:0000313" key="3">
    <source>
        <dbReference type="Proteomes" id="UP000051931"/>
    </source>
</evidence>
<keyword evidence="1" id="KW-0472">Membrane</keyword>
<feature type="transmembrane region" description="Helical" evidence="1">
    <location>
        <begin position="47"/>
        <end position="66"/>
    </location>
</feature>
<organism evidence="2 3">
    <name type="scientific">Lactobacillus psittaci DSM 15354</name>
    <dbReference type="NCBI Taxonomy" id="1122152"/>
    <lineage>
        <taxon>Bacteria</taxon>
        <taxon>Bacillati</taxon>
        <taxon>Bacillota</taxon>
        <taxon>Bacilli</taxon>
        <taxon>Lactobacillales</taxon>
        <taxon>Lactobacillaceae</taxon>
        <taxon>Lactobacillus</taxon>
    </lineage>
</organism>
<keyword evidence="3" id="KW-1185">Reference proteome</keyword>
<proteinExistence type="predicted"/>
<feature type="transmembrane region" description="Helical" evidence="1">
    <location>
        <begin position="6"/>
        <end position="26"/>
    </location>
</feature>
<feature type="transmembrane region" description="Helical" evidence="1">
    <location>
        <begin position="72"/>
        <end position="91"/>
    </location>
</feature>
<dbReference type="Proteomes" id="UP000051931">
    <property type="component" value="Unassembled WGS sequence"/>
</dbReference>
<dbReference type="STRING" id="1122152.GCA_000425905_00090"/>
<keyword evidence="1" id="KW-0812">Transmembrane</keyword>
<sequence length="95" mass="10292">MTICGILGILSGLWVLSIFLITLAISDILDIIKLNNPLPSNGLIKNDFAFIFAILWGILLLLSIIFKQQLVLIIVLGIGTILFMLTALGIGKGKQ</sequence>
<comment type="caution">
    <text evidence="2">The sequence shown here is derived from an EMBL/GenBank/DDBJ whole genome shotgun (WGS) entry which is preliminary data.</text>
</comment>
<name>A0A0R1S9G6_9LACO</name>
<evidence type="ECO:0000256" key="1">
    <source>
        <dbReference type="SAM" id="Phobius"/>
    </source>
</evidence>
<dbReference type="AlphaFoldDB" id="A0A0R1S9G6"/>
<accession>A0A0R1S9G6</accession>
<keyword evidence="1" id="KW-1133">Transmembrane helix</keyword>
<reference evidence="2 3" key="1">
    <citation type="journal article" date="2015" name="Genome Announc.">
        <title>Expanding the biotechnology potential of lactobacilli through comparative genomics of 213 strains and associated genera.</title>
        <authorList>
            <person name="Sun Z."/>
            <person name="Harris H.M."/>
            <person name="McCann A."/>
            <person name="Guo C."/>
            <person name="Argimon S."/>
            <person name="Zhang W."/>
            <person name="Yang X."/>
            <person name="Jeffery I.B."/>
            <person name="Cooney J.C."/>
            <person name="Kagawa T.F."/>
            <person name="Liu W."/>
            <person name="Song Y."/>
            <person name="Salvetti E."/>
            <person name="Wrobel A."/>
            <person name="Rasinkangas P."/>
            <person name="Parkhill J."/>
            <person name="Rea M.C."/>
            <person name="O'Sullivan O."/>
            <person name="Ritari J."/>
            <person name="Douillard F.P."/>
            <person name="Paul Ross R."/>
            <person name="Yang R."/>
            <person name="Briner A.E."/>
            <person name="Felis G.E."/>
            <person name="de Vos W.M."/>
            <person name="Barrangou R."/>
            <person name="Klaenhammer T.R."/>
            <person name="Caufield P.W."/>
            <person name="Cui Y."/>
            <person name="Zhang H."/>
            <person name="O'Toole P.W."/>
        </authorList>
    </citation>
    <scope>NUCLEOTIDE SEQUENCE [LARGE SCALE GENOMIC DNA]</scope>
    <source>
        <strain evidence="2 3">DSM 15354</strain>
    </source>
</reference>
<dbReference type="PATRIC" id="fig|1122152.4.peg.670"/>
<dbReference type="EMBL" id="AZFB01000003">
    <property type="protein sequence ID" value="KRL63418.1"/>
    <property type="molecule type" value="Genomic_DNA"/>
</dbReference>
<evidence type="ECO:0000313" key="2">
    <source>
        <dbReference type="EMBL" id="KRL63418.1"/>
    </source>
</evidence>
<gene>
    <name evidence="2" type="ORF">FC23_GL000658</name>
</gene>
<protein>
    <submittedName>
        <fullName evidence="2">Uncharacterized protein</fullName>
    </submittedName>
</protein>